<keyword evidence="1" id="KW-0131">Cell cycle</keyword>
<dbReference type="GO" id="GO:0051301">
    <property type="term" value="P:cell division"/>
    <property type="evidence" value="ECO:0007669"/>
    <property type="project" value="UniProtKB-KW"/>
</dbReference>
<organism evidence="1 2">
    <name type="scientific">Aneurinibacillus soli</name>
    <dbReference type="NCBI Taxonomy" id="1500254"/>
    <lineage>
        <taxon>Bacteria</taxon>
        <taxon>Bacillati</taxon>
        <taxon>Bacillota</taxon>
        <taxon>Bacilli</taxon>
        <taxon>Bacillales</taxon>
        <taxon>Paenibacillaceae</taxon>
        <taxon>Aneurinibacillus group</taxon>
        <taxon>Aneurinibacillus</taxon>
    </lineage>
</organism>
<protein>
    <submittedName>
        <fullName evidence="1">Cell division protein DivIC</fullName>
    </submittedName>
</protein>
<name>A0A0U4WBE8_9BACL</name>
<dbReference type="KEGG" id="asoc:CB4_00289"/>
<sequence>MQKPQSTPQNYGRKRRMRVLQIFVVLFLGWAGYTYYEQSHELAEKQRSFADLQRQADEAKQKQKELESQVKRLNDSQYIAELARQQLFLSKQGEVIFITPEKNKKTQ</sequence>
<keyword evidence="1" id="KW-0132">Cell division</keyword>
<dbReference type="Proteomes" id="UP000217696">
    <property type="component" value="Chromosome"/>
</dbReference>
<gene>
    <name evidence="1" type="primary">divIC</name>
    <name evidence="1" type="ORF">CB4_00289</name>
</gene>
<dbReference type="InterPro" id="IPR039076">
    <property type="entry name" value="DivIC"/>
</dbReference>
<evidence type="ECO:0000313" key="2">
    <source>
        <dbReference type="Proteomes" id="UP000217696"/>
    </source>
</evidence>
<reference evidence="1 2" key="1">
    <citation type="submission" date="2015-12" db="EMBL/GenBank/DDBJ databases">
        <title>Genome sequence of Aneurinibacillus soli.</title>
        <authorList>
            <person name="Lee J.S."/>
            <person name="Lee K.C."/>
            <person name="Kim K.K."/>
            <person name="Lee B.W."/>
        </authorList>
    </citation>
    <scope>NUCLEOTIDE SEQUENCE [LARGE SCALE GENOMIC DNA]</scope>
    <source>
        <strain evidence="1 2">CB4</strain>
    </source>
</reference>
<dbReference type="Pfam" id="PF04977">
    <property type="entry name" value="DivIC"/>
    <property type="match status" value="1"/>
</dbReference>
<dbReference type="InterPro" id="IPR007060">
    <property type="entry name" value="FtsL/DivIC"/>
</dbReference>
<dbReference type="RefSeq" id="WP_096463252.1">
    <property type="nucleotide sequence ID" value="NZ_AP017312.1"/>
</dbReference>
<dbReference type="PANTHER" id="PTHR40027:SF1">
    <property type="entry name" value="CELL DIVISION PROTEIN DIVIC"/>
    <property type="match status" value="1"/>
</dbReference>
<dbReference type="OrthoDB" id="2382043at2"/>
<dbReference type="EMBL" id="AP017312">
    <property type="protein sequence ID" value="BAU26184.1"/>
    <property type="molecule type" value="Genomic_DNA"/>
</dbReference>
<dbReference type="PANTHER" id="PTHR40027">
    <property type="entry name" value="CELL DIVISION PROTEIN DIVIC"/>
    <property type="match status" value="1"/>
</dbReference>
<keyword evidence="2" id="KW-1185">Reference proteome</keyword>
<proteinExistence type="predicted"/>
<accession>A0A0U4WBE8</accession>
<evidence type="ECO:0000313" key="1">
    <source>
        <dbReference type="EMBL" id="BAU26184.1"/>
    </source>
</evidence>
<dbReference type="AlphaFoldDB" id="A0A0U4WBE8"/>